<accession>A0A0B6EZ10</accession>
<evidence type="ECO:0000313" key="2">
    <source>
        <dbReference type="EMBL" id="MCG7276107.1"/>
    </source>
</evidence>
<evidence type="ECO:0000313" key="3">
    <source>
        <dbReference type="Proteomes" id="UP000031890"/>
    </source>
</evidence>
<dbReference type="Pfam" id="PF13822">
    <property type="entry name" value="ACC_epsilon"/>
    <property type="match status" value="1"/>
</dbReference>
<sequence>MSDSLFTVLRGNPTDAEVAALSTVLSQLDSEARAKAADIHSERNLWGQPGNVFNPTAFRNVRYY</sequence>
<evidence type="ECO:0000313" key="4">
    <source>
        <dbReference type="Proteomes" id="UP001521911"/>
    </source>
</evidence>
<dbReference type="Proteomes" id="UP000031890">
    <property type="component" value="Chromosome"/>
</dbReference>
<dbReference type="HOGENOM" id="CLU_175330_0_0_11"/>
<name>A0A0B6EZ10_9CORY</name>
<dbReference type="KEGG" id="csx:CSING_03070"/>
<dbReference type="OrthoDB" id="4419219at2"/>
<dbReference type="EMBL" id="JAKRDF010000006">
    <property type="protein sequence ID" value="MCG7276107.1"/>
    <property type="molecule type" value="Genomic_DNA"/>
</dbReference>
<keyword evidence="4" id="KW-1185">Reference proteome</keyword>
<dbReference type="GO" id="GO:0003989">
    <property type="term" value="F:acetyl-CoA carboxylase activity"/>
    <property type="evidence" value="ECO:0007669"/>
    <property type="project" value="InterPro"/>
</dbReference>
<protein>
    <submittedName>
        <fullName evidence="1">Acyl-CoA carboxylase epsilon subunit</fullName>
    </submittedName>
    <submittedName>
        <fullName evidence="2">Acyl-CoA carboxylase subunit epsilon</fullName>
    </submittedName>
</protein>
<dbReference type="InterPro" id="IPR032716">
    <property type="entry name" value="ACC_epsilon"/>
</dbReference>
<dbReference type="AlphaFoldDB" id="A0A0B6EZ10"/>
<dbReference type="RefSeq" id="WP_042529565.1">
    <property type="nucleotide sequence ID" value="NZ_CP010827.1"/>
</dbReference>
<dbReference type="EMBL" id="CP010827">
    <property type="protein sequence ID" value="AJI78164.1"/>
    <property type="molecule type" value="Genomic_DNA"/>
</dbReference>
<evidence type="ECO:0000313" key="1">
    <source>
        <dbReference type="EMBL" id="AJI78164.1"/>
    </source>
</evidence>
<dbReference type="Proteomes" id="UP001521911">
    <property type="component" value="Unassembled WGS sequence"/>
</dbReference>
<proteinExistence type="predicted"/>
<dbReference type="STRING" id="161899.CSING_03070"/>
<reference evidence="1 3" key="1">
    <citation type="journal article" date="2015" name="Genome Announc.">
        <title>Complete Genome Sequence and Annotation of Corynebacterium singulare DSM 44357, Isolated from a Human Semen Specimen.</title>
        <authorList>
            <person name="Merten M."/>
            <person name="Brinkrolf K."/>
            <person name="Albersmeier A."/>
            <person name="Kutter Y."/>
            <person name="Ruckert C."/>
            <person name="Tauch A."/>
        </authorList>
    </citation>
    <scope>NUCLEOTIDE SEQUENCE [LARGE SCALE GENOMIC DNA]</scope>
    <source>
        <strain evidence="1">IBS B52218</strain>
    </source>
</reference>
<organism evidence="1 3">
    <name type="scientific">Corynebacterium singulare</name>
    <dbReference type="NCBI Taxonomy" id="161899"/>
    <lineage>
        <taxon>Bacteria</taxon>
        <taxon>Bacillati</taxon>
        <taxon>Actinomycetota</taxon>
        <taxon>Actinomycetes</taxon>
        <taxon>Mycobacteriales</taxon>
        <taxon>Corynebacteriaceae</taxon>
        <taxon>Corynebacterium</taxon>
    </lineage>
</organism>
<dbReference type="GO" id="GO:0004658">
    <property type="term" value="F:propionyl-CoA carboxylase activity"/>
    <property type="evidence" value="ECO:0007669"/>
    <property type="project" value="InterPro"/>
</dbReference>
<gene>
    <name evidence="1" type="ORF">CSING_03070</name>
    <name evidence="2" type="ORF">MHK08_06445</name>
</gene>
<reference evidence="2 4" key="2">
    <citation type="submission" date="2022-02" db="EMBL/GenBank/DDBJ databases">
        <title>Uncovering new skin microbiome diversity through culturing and metagenomics.</title>
        <authorList>
            <person name="Conlan S."/>
            <person name="Deming C."/>
            <person name="Nisc Comparative Sequencing Program N."/>
            <person name="Segre J.A."/>
        </authorList>
    </citation>
    <scope>NUCLEOTIDE SEQUENCE [LARGE SCALE GENOMIC DNA]</scope>
    <source>
        <strain evidence="2 4">ACRQV</strain>
    </source>
</reference>